<reference evidence="2" key="1">
    <citation type="submission" date="2022-08" db="EMBL/GenBank/DDBJ databases">
        <title>Dynamic responses of ammonia-oxidizing microbial communities induced by reactive oxygen species (ROS) in fluctuating redox aquifers.</title>
        <authorList>
            <person name="Wang P."/>
            <person name="Wang H."/>
        </authorList>
    </citation>
    <scope>NUCLEOTIDE SEQUENCE</scope>
    <source>
        <strain evidence="2">PLX03</strain>
    </source>
</reference>
<dbReference type="EMBL" id="CP103305">
    <property type="protein sequence ID" value="UVS68464.1"/>
    <property type="molecule type" value="Genomic_DNA"/>
</dbReference>
<sequence length="145" mass="16188">MPAGQGNEDDDDEEIVTLAVNRRTMGVIRDFAAGQGLDARMVDSKDSKNVVSMVVRHDGGEHFSFFCARCFSHFFNLLTLKRVSVEHDPSTIFIRLELATDEVDGMKHYLDEVLEEIKSSKSRKEEEEAAAAAPPAMRNNADRGK</sequence>
<protein>
    <submittedName>
        <fullName evidence="2">Uncharacterized protein</fullName>
    </submittedName>
</protein>
<gene>
    <name evidence="2" type="ORF">NWT39_11200</name>
</gene>
<dbReference type="GeneID" id="74947512"/>
<proteinExistence type="predicted"/>
<dbReference type="AlphaFoldDB" id="A0A977NL63"/>
<dbReference type="RefSeq" id="WP_075055270.1">
    <property type="nucleotide sequence ID" value="NZ_CP103305.1"/>
</dbReference>
<feature type="region of interest" description="Disordered" evidence="1">
    <location>
        <begin position="119"/>
        <end position="145"/>
    </location>
</feature>
<dbReference type="Proteomes" id="UP001059771">
    <property type="component" value="Chromosome"/>
</dbReference>
<name>A0A977NL63_9ARCH</name>
<evidence type="ECO:0000256" key="1">
    <source>
        <dbReference type="SAM" id="MobiDB-lite"/>
    </source>
</evidence>
<accession>A0A977NL63</accession>
<organism evidence="2">
    <name type="scientific">Nitrososphaera viennensis</name>
    <dbReference type="NCBI Taxonomy" id="1034015"/>
    <lineage>
        <taxon>Archaea</taxon>
        <taxon>Nitrososphaerota</taxon>
        <taxon>Nitrososphaeria</taxon>
        <taxon>Nitrososphaerales</taxon>
        <taxon>Nitrososphaeraceae</taxon>
        <taxon>Nitrososphaera</taxon>
    </lineage>
</organism>
<evidence type="ECO:0000313" key="2">
    <source>
        <dbReference type="EMBL" id="UVS68464.1"/>
    </source>
</evidence>